<dbReference type="Proteomes" id="UP001499967">
    <property type="component" value="Unassembled WGS sequence"/>
</dbReference>
<protein>
    <submittedName>
        <fullName evidence="2">Uncharacterized protein</fullName>
    </submittedName>
</protein>
<organism evidence="2 3">
    <name type="scientific">Pseudonocardia zijingensis</name>
    <dbReference type="NCBI Taxonomy" id="153376"/>
    <lineage>
        <taxon>Bacteria</taxon>
        <taxon>Bacillati</taxon>
        <taxon>Actinomycetota</taxon>
        <taxon>Actinomycetes</taxon>
        <taxon>Pseudonocardiales</taxon>
        <taxon>Pseudonocardiaceae</taxon>
        <taxon>Pseudonocardia</taxon>
    </lineage>
</organism>
<name>A0ABP3YLH3_9PSEU</name>
<feature type="transmembrane region" description="Helical" evidence="1">
    <location>
        <begin position="98"/>
        <end position="121"/>
    </location>
</feature>
<reference evidence="3" key="1">
    <citation type="journal article" date="2019" name="Int. J. Syst. Evol. Microbiol.">
        <title>The Global Catalogue of Microorganisms (GCM) 10K type strain sequencing project: providing services to taxonomists for standard genome sequencing and annotation.</title>
        <authorList>
            <consortium name="The Broad Institute Genomics Platform"/>
            <consortium name="The Broad Institute Genome Sequencing Center for Infectious Disease"/>
            <person name="Wu L."/>
            <person name="Ma J."/>
        </authorList>
    </citation>
    <scope>NUCLEOTIDE SEQUENCE [LARGE SCALE GENOMIC DNA]</scope>
    <source>
        <strain evidence="3">JCM 11117</strain>
    </source>
</reference>
<comment type="caution">
    <text evidence="2">The sequence shown here is derived from an EMBL/GenBank/DDBJ whole genome shotgun (WGS) entry which is preliminary data.</text>
</comment>
<evidence type="ECO:0000313" key="2">
    <source>
        <dbReference type="EMBL" id="GAA0895744.1"/>
    </source>
</evidence>
<gene>
    <name evidence="2" type="ORF">GCM10009559_52590</name>
</gene>
<accession>A0ABP3YLH3</accession>
<keyword evidence="1" id="KW-1133">Transmembrane helix</keyword>
<evidence type="ECO:0000313" key="3">
    <source>
        <dbReference type="Proteomes" id="UP001499967"/>
    </source>
</evidence>
<keyword evidence="1" id="KW-0472">Membrane</keyword>
<dbReference type="EMBL" id="BAAAHP010000163">
    <property type="protein sequence ID" value="GAA0895744.1"/>
    <property type="molecule type" value="Genomic_DNA"/>
</dbReference>
<sequence>MSTFRPDLVPTWARVAAWAVPLTVLPSAVWRVVDWANGLARGGHVCATPGEPVWELVYVPSLSVVSLGLALLTTGLVQEWGEVLPRWLPVVGGRLVPARLAVGAATTGALLVTAFLVRGVIGGEPRHPLPPGCTPPGWDVLVFYLPMVLWPPLLLAVTWHYHLRRRAAEHADRPVAGSARRSEG</sequence>
<keyword evidence="1" id="KW-0812">Transmembrane</keyword>
<dbReference type="RefSeq" id="WP_343944256.1">
    <property type="nucleotide sequence ID" value="NZ_BAAAHP010000163.1"/>
</dbReference>
<feature type="transmembrane region" description="Helical" evidence="1">
    <location>
        <begin position="12"/>
        <end position="33"/>
    </location>
</feature>
<keyword evidence="3" id="KW-1185">Reference proteome</keyword>
<feature type="transmembrane region" description="Helical" evidence="1">
    <location>
        <begin position="141"/>
        <end position="163"/>
    </location>
</feature>
<proteinExistence type="predicted"/>
<evidence type="ECO:0000256" key="1">
    <source>
        <dbReference type="SAM" id="Phobius"/>
    </source>
</evidence>